<comment type="caution">
    <text evidence="1">The sequence shown here is derived from an EMBL/GenBank/DDBJ whole genome shotgun (WGS) entry which is preliminary data.</text>
</comment>
<evidence type="ECO:0000313" key="2">
    <source>
        <dbReference type="Proteomes" id="UP001206128"/>
    </source>
</evidence>
<dbReference type="Proteomes" id="UP001206128">
    <property type="component" value="Unassembled WGS sequence"/>
</dbReference>
<sequence length="375" mass="40562">MGDDTDTAPLLQKLRAFADEAAGASPLYEHLARHAAEDQEVAGLLAAAEPEFRVPTLLFAAAHRLIQAEPFHPLANYYPSLGGTYGVDGQTWPVFREFLLGRADQARKLIGTHTTQTNEVRRAAMIYPAVALAAKQAGGAVGLLEVGTSAGLLLNLDRYAYWYQTEQAGQIGVGPAKAAVGLHAALALAPGAELPVLPKKLTVRARVGLDRRPIDLGDEDQFAWLEACVWADQPERLRLLGAAAAVRRKHPPELLAGDAVDDLARAADRVPAELPLVVINSHAVCYLSEPRRVAYVQELARLAERRPLWWVCNEGYRAGPHLVLPGRADLADADEAQYSGVLVLTRWERGEPVARALATTAPHGQRLTWLPQPAG</sequence>
<name>A0AAE3GIF9_9PSEU</name>
<proteinExistence type="predicted"/>
<evidence type="ECO:0008006" key="3">
    <source>
        <dbReference type="Google" id="ProtNLM"/>
    </source>
</evidence>
<organism evidence="1 2">
    <name type="scientific">Goodfellowiella coeruleoviolacea</name>
    <dbReference type="NCBI Taxonomy" id="334858"/>
    <lineage>
        <taxon>Bacteria</taxon>
        <taxon>Bacillati</taxon>
        <taxon>Actinomycetota</taxon>
        <taxon>Actinomycetes</taxon>
        <taxon>Pseudonocardiales</taxon>
        <taxon>Pseudonocardiaceae</taxon>
        <taxon>Goodfellowiella</taxon>
    </lineage>
</organism>
<dbReference type="RefSeq" id="WP_253776938.1">
    <property type="nucleotide sequence ID" value="NZ_JAMTCK010000015.1"/>
</dbReference>
<accession>A0AAE3GIF9</accession>
<dbReference type="AlphaFoldDB" id="A0AAE3GIF9"/>
<gene>
    <name evidence="1" type="ORF">LX83_005675</name>
</gene>
<protein>
    <recommendedName>
        <fullName evidence="3">DUF2332 domain-containing protein</fullName>
    </recommendedName>
</protein>
<dbReference type="EMBL" id="JAMTCK010000015">
    <property type="protein sequence ID" value="MCP2168797.1"/>
    <property type="molecule type" value="Genomic_DNA"/>
</dbReference>
<evidence type="ECO:0000313" key="1">
    <source>
        <dbReference type="EMBL" id="MCP2168797.1"/>
    </source>
</evidence>
<dbReference type="InterPro" id="IPR011200">
    <property type="entry name" value="UCP012608"/>
</dbReference>
<reference evidence="1" key="1">
    <citation type="submission" date="2022-06" db="EMBL/GenBank/DDBJ databases">
        <title>Genomic Encyclopedia of Archaeal and Bacterial Type Strains, Phase II (KMG-II): from individual species to whole genera.</title>
        <authorList>
            <person name="Goeker M."/>
        </authorList>
    </citation>
    <scope>NUCLEOTIDE SEQUENCE</scope>
    <source>
        <strain evidence="1">DSM 43935</strain>
    </source>
</reference>
<dbReference type="Pfam" id="PF10094">
    <property type="entry name" value="DUF2332"/>
    <property type="match status" value="1"/>
</dbReference>
<keyword evidence="2" id="KW-1185">Reference proteome</keyword>